<dbReference type="InterPro" id="IPR005801">
    <property type="entry name" value="ADC_synthase"/>
</dbReference>
<comment type="caution">
    <text evidence="7">The sequence shown here is derived from an EMBL/GenBank/DDBJ whole genome shotgun (WGS) entry which is preliminary data.</text>
</comment>
<dbReference type="AlphaFoldDB" id="A0A7W8VCX6"/>
<evidence type="ECO:0000313" key="8">
    <source>
        <dbReference type="Proteomes" id="UP000572635"/>
    </source>
</evidence>
<dbReference type="GO" id="GO:0009697">
    <property type="term" value="P:salicylic acid biosynthetic process"/>
    <property type="evidence" value="ECO:0007669"/>
    <property type="project" value="TreeGrafter"/>
</dbReference>
<keyword evidence="4 7" id="KW-0413">Isomerase</keyword>
<proteinExistence type="inferred from homology"/>
<evidence type="ECO:0000313" key="7">
    <source>
        <dbReference type="EMBL" id="MBB5431667.1"/>
    </source>
</evidence>
<feature type="domain" description="Chorismate-utilising enzyme C-terminal" evidence="6">
    <location>
        <begin position="116"/>
        <end position="375"/>
    </location>
</feature>
<comment type="catalytic activity">
    <reaction evidence="1">
        <text>chorismate = isochorismate</text>
        <dbReference type="Rhea" id="RHEA:18985"/>
        <dbReference type="ChEBI" id="CHEBI:29748"/>
        <dbReference type="ChEBI" id="CHEBI:29780"/>
        <dbReference type="EC" id="5.4.4.2"/>
    </reaction>
</comment>
<evidence type="ECO:0000256" key="1">
    <source>
        <dbReference type="ARBA" id="ARBA00000799"/>
    </source>
</evidence>
<evidence type="ECO:0000259" key="6">
    <source>
        <dbReference type="Pfam" id="PF00425"/>
    </source>
</evidence>
<evidence type="ECO:0000256" key="4">
    <source>
        <dbReference type="ARBA" id="ARBA00023235"/>
    </source>
</evidence>
<keyword evidence="8" id="KW-1185">Reference proteome</keyword>
<dbReference type="Pfam" id="PF00425">
    <property type="entry name" value="Chorismate_bind"/>
    <property type="match status" value="1"/>
</dbReference>
<reference evidence="7 8" key="1">
    <citation type="submission" date="2020-08" db="EMBL/GenBank/DDBJ databases">
        <title>Sequencing the genomes of 1000 actinobacteria strains.</title>
        <authorList>
            <person name="Klenk H.-P."/>
        </authorList>
    </citation>
    <scope>NUCLEOTIDE SEQUENCE [LARGE SCALE GENOMIC DNA]</scope>
    <source>
        <strain evidence="7 8">DSM 44551</strain>
    </source>
</reference>
<dbReference type="InterPro" id="IPR004561">
    <property type="entry name" value="IsoChor_synthase"/>
</dbReference>
<organism evidence="7 8">
    <name type="scientific">Nocardiopsis composta</name>
    <dbReference type="NCBI Taxonomy" id="157465"/>
    <lineage>
        <taxon>Bacteria</taxon>
        <taxon>Bacillati</taxon>
        <taxon>Actinomycetota</taxon>
        <taxon>Actinomycetes</taxon>
        <taxon>Streptosporangiales</taxon>
        <taxon>Nocardiopsidaceae</taxon>
        <taxon>Nocardiopsis</taxon>
    </lineage>
</organism>
<dbReference type="PANTHER" id="PTHR42839:SF2">
    <property type="entry name" value="ISOCHORISMATE SYNTHASE ENTC"/>
    <property type="match status" value="1"/>
</dbReference>
<evidence type="ECO:0000256" key="2">
    <source>
        <dbReference type="ARBA" id="ARBA00005297"/>
    </source>
</evidence>
<sequence>MPHHPTSPSSLLAAYAPGMSLIATPERTLLGEGALDTTDDLARVPEMLRGVRDAGWHRDPVAIGAVPFAPDAPAHLTVPAAVHTAPPLASARDAAEAAERRALPGPWKAEALPEPEEHRTAVQRAVQSLGPDLEKVVLARSLRLVGPGPVDAAQVLRNLAWRDPAGFTFAMNLPPRTELPGPRTFIGASPELLVAKRGGRALSNPLAGSRPRSADATKDQHNAVELLGSAKDRREHALVVDAVAEGLRPFCTRLDVPGEPELIRTATMWHLSTRVTGELADPDTPSVELARALHPTPAVCGTPTGAARDAISRLEPFDRGFYTGAVGYTDASGDGEWAVAIRCADISGDGLDLYAGGGIVEGSDPAEELDETSAKLRTLLLALGINRAL</sequence>
<dbReference type="NCBIfam" id="TIGR00543">
    <property type="entry name" value="isochor_syn"/>
    <property type="match status" value="1"/>
</dbReference>
<dbReference type="GO" id="GO:0008909">
    <property type="term" value="F:isochorismate synthase activity"/>
    <property type="evidence" value="ECO:0007669"/>
    <property type="project" value="UniProtKB-EC"/>
</dbReference>
<dbReference type="Proteomes" id="UP000572635">
    <property type="component" value="Unassembled WGS sequence"/>
</dbReference>
<dbReference type="PANTHER" id="PTHR42839">
    <property type="entry name" value="ISOCHORISMATE SYNTHASE ENTC"/>
    <property type="match status" value="1"/>
</dbReference>
<name>A0A7W8VCX6_9ACTN</name>
<protein>
    <recommendedName>
        <fullName evidence="3">isochorismate synthase</fullName>
        <ecNumber evidence="3">5.4.4.2</ecNumber>
    </recommendedName>
    <alternativeName>
        <fullName evidence="5">Isochorismate mutase</fullName>
    </alternativeName>
</protein>
<dbReference type="RefSeq" id="WP_184391344.1">
    <property type="nucleotide sequence ID" value="NZ_BAAAJD010000051.1"/>
</dbReference>
<dbReference type="InterPro" id="IPR015890">
    <property type="entry name" value="Chorismate_C"/>
</dbReference>
<dbReference type="InterPro" id="IPR019999">
    <property type="entry name" value="Anth_synth_I-like"/>
</dbReference>
<dbReference type="SUPFAM" id="SSF56322">
    <property type="entry name" value="ADC synthase"/>
    <property type="match status" value="1"/>
</dbReference>
<evidence type="ECO:0000256" key="5">
    <source>
        <dbReference type="ARBA" id="ARBA00041564"/>
    </source>
</evidence>
<evidence type="ECO:0000256" key="3">
    <source>
        <dbReference type="ARBA" id="ARBA00012824"/>
    </source>
</evidence>
<dbReference type="PRINTS" id="PR00095">
    <property type="entry name" value="ANTSNTHASEI"/>
</dbReference>
<dbReference type="Gene3D" id="3.60.120.10">
    <property type="entry name" value="Anthranilate synthase"/>
    <property type="match status" value="1"/>
</dbReference>
<dbReference type="EC" id="5.4.4.2" evidence="3"/>
<comment type="similarity">
    <text evidence="2">Belongs to the isochorismate synthase family.</text>
</comment>
<accession>A0A7W8VCX6</accession>
<dbReference type="EMBL" id="JACHDB010000001">
    <property type="protein sequence ID" value="MBB5431667.1"/>
    <property type="molecule type" value="Genomic_DNA"/>
</dbReference>
<gene>
    <name evidence="7" type="ORF">HDA36_001751</name>
</gene>